<dbReference type="InterPro" id="IPR001202">
    <property type="entry name" value="WW_dom"/>
</dbReference>
<dbReference type="SMART" id="SM00441">
    <property type="entry name" value="FF"/>
    <property type="match status" value="3"/>
</dbReference>
<proteinExistence type="predicted"/>
<dbReference type="Pfam" id="PF01846">
    <property type="entry name" value="FF"/>
    <property type="match status" value="3"/>
</dbReference>
<evidence type="ECO:0000313" key="4">
    <source>
        <dbReference type="EMBL" id="OEU22640.1"/>
    </source>
</evidence>
<dbReference type="AlphaFoldDB" id="A0A1E7FWV7"/>
<dbReference type="GO" id="GO:0005685">
    <property type="term" value="C:U1 snRNP"/>
    <property type="evidence" value="ECO:0007669"/>
    <property type="project" value="TreeGrafter"/>
</dbReference>
<keyword evidence="5" id="KW-1185">Reference proteome</keyword>
<dbReference type="Gene3D" id="1.10.10.440">
    <property type="entry name" value="FF domain"/>
    <property type="match status" value="4"/>
</dbReference>
<dbReference type="GO" id="GO:0045292">
    <property type="term" value="P:mRNA cis splicing, via spliceosome"/>
    <property type="evidence" value="ECO:0007669"/>
    <property type="project" value="InterPro"/>
</dbReference>
<dbReference type="SUPFAM" id="SSF81698">
    <property type="entry name" value="FF domain"/>
    <property type="match status" value="4"/>
</dbReference>
<feature type="non-terminal residue" evidence="4">
    <location>
        <position position="539"/>
    </location>
</feature>
<accession>A0A1E7FWV7</accession>
<dbReference type="PROSITE" id="PS50020">
    <property type="entry name" value="WW_DOMAIN_2"/>
    <property type="match status" value="1"/>
</dbReference>
<sequence>DEAWKEYTAPGGVKYYHNALLKESTYHKPDVLKKKEQAINDPPPDSRKTSAPSPKKLTWQGYEDSNTGKFYYSDGVSTTWEKPDGYVSPDTIVANTSLASEREERKNREPPSKKKKRSCTATSSSSAGNIKDKTDNSDSFANKKEATAAFKGLLLAKAISPTLKWNEVLKVCESDSRWGSLEEILSIGERKQALAEYQTKRTNEIRNEQRKERVRAKEAFGQLLTDVLPSVSGFSARTSRFMDVRNSLSKDDRFYAVEDEATRESLFLDFCDEYKKREERNKRNKKREVQESFEYFLQEREEGGTLTYASTWESFLVSLSEKEKVDSRFVTSPIISDSDRQLYFADFVIELQKAEDDKRRRIRDAKIRAEKAQRDNYRELLHRMAIDGKIFPSSRWREIEVLLLKDDSFKMVEGQDRDAPRELFEKFVDEWDLMYRRERSFLCRLLRPKEKPDVVISTGVTYGSFKNSITNESSYSSEIQNETFRIINKDDPVSSARLLYDELVARTVDNKRNGGGSSRRGSTRDDSSEDEGEIIEDDE</sequence>
<dbReference type="InterPro" id="IPR036020">
    <property type="entry name" value="WW_dom_sf"/>
</dbReference>
<dbReference type="KEGG" id="fcy:FRACYDRAFT_136475"/>
<evidence type="ECO:0000256" key="1">
    <source>
        <dbReference type="SAM" id="MobiDB-lite"/>
    </source>
</evidence>
<feature type="compositionally biased region" description="Acidic residues" evidence="1">
    <location>
        <begin position="527"/>
        <end position="539"/>
    </location>
</feature>
<dbReference type="InterPro" id="IPR039726">
    <property type="entry name" value="Prp40-like"/>
</dbReference>
<feature type="region of interest" description="Disordered" evidence="1">
    <location>
        <begin position="509"/>
        <end position="539"/>
    </location>
</feature>
<feature type="compositionally biased region" description="Basic and acidic residues" evidence="1">
    <location>
        <begin position="100"/>
        <end position="112"/>
    </location>
</feature>
<feature type="domain" description="FF" evidence="3">
    <location>
        <begin position="368"/>
        <end position="430"/>
    </location>
</feature>
<feature type="region of interest" description="Disordered" evidence="1">
    <location>
        <begin position="27"/>
        <end position="66"/>
    </location>
</feature>
<feature type="compositionally biased region" description="Polar residues" evidence="1">
    <location>
        <begin position="119"/>
        <end position="128"/>
    </location>
</feature>
<dbReference type="EMBL" id="KV784353">
    <property type="protein sequence ID" value="OEU22640.1"/>
    <property type="molecule type" value="Genomic_DNA"/>
</dbReference>
<gene>
    <name evidence="4" type="ORF">FRACYDRAFT_136475</name>
</gene>
<organism evidence="4 5">
    <name type="scientific">Fragilariopsis cylindrus CCMP1102</name>
    <dbReference type="NCBI Taxonomy" id="635003"/>
    <lineage>
        <taxon>Eukaryota</taxon>
        <taxon>Sar</taxon>
        <taxon>Stramenopiles</taxon>
        <taxon>Ochrophyta</taxon>
        <taxon>Bacillariophyta</taxon>
        <taxon>Bacillariophyceae</taxon>
        <taxon>Bacillariophycidae</taxon>
        <taxon>Bacillariales</taxon>
        <taxon>Bacillariaceae</taxon>
        <taxon>Fragilariopsis</taxon>
    </lineage>
</organism>
<dbReference type="PROSITE" id="PS01159">
    <property type="entry name" value="WW_DOMAIN_1"/>
    <property type="match status" value="1"/>
</dbReference>
<dbReference type="InterPro" id="IPR002713">
    <property type="entry name" value="FF_domain"/>
</dbReference>
<feature type="non-terminal residue" evidence="4">
    <location>
        <position position="1"/>
    </location>
</feature>
<feature type="domain" description="FF" evidence="3">
    <location>
        <begin position="213"/>
        <end position="273"/>
    </location>
</feature>
<evidence type="ECO:0000259" key="3">
    <source>
        <dbReference type="PROSITE" id="PS51676"/>
    </source>
</evidence>
<dbReference type="PANTHER" id="PTHR11864">
    <property type="entry name" value="PRE-MRNA-PROCESSING PROTEIN PRP40"/>
    <property type="match status" value="1"/>
</dbReference>
<reference evidence="4 5" key="1">
    <citation type="submission" date="2016-09" db="EMBL/GenBank/DDBJ databases">
        <title>Extensive genetic diversity and differential bi-allelic expression allows diatom success in the polar Southern Ocean.</title>
        <authorList>
            <consortium name="DOE Joint Genome Institute"/>
            <person name="Mock T."/>
            <person name="Otillar R.P."/>
            <person name="Strauss J."/>
            <person name="Dupont C."/>
            <person name="Frickenhaus S."/>
            <person name="Maumus F."/>
            <person name="Mcmullan M."/>
            <person name="Sanges R."/>
            <person name="Schmutz J."/>
            <person name="Toseland A."/>
            <person name="Valas R."/>
            <person name="Veluchamy A."/>
            <person name="Ward B.J."/>
            <person name="Allen A."/>
            <person name="Barry K."/>
            <person name="Falciatore A."/>
            <person name="Ferrante M."/>
            <person name="Fortunato A.E."/>
            <person name="Gloeckner G."/>
            <person name="Gruber A."/>
            <person name="Hipkin R."/>
            <person name="Janech M."/>
            <person name="Kroth P."/>
            <person name="Leese F."/>
            <person name="Lindquist E."/>
            <person name="Lyon B.R."/>
            <person name="Martin J."/>
            <person name="Mayer C."/>
            <person name="Parker M."/>
            <person name="Quesneville H."/>
            <person name="Raymond J."/>
            <person name="Uhlig C."/>
            <person name="Valentin K.U."/>
            <person name="Worden A.Z."/>
            <person name="Armbrust E.V."/>
            <person name="Bowler C."/>
            <person name="Green B."/>
            <person name="Moulton V."/>
            <person name="Van Oosterhout C."/>
            <person name="Grigoriev I."/>
        </authorList>
    </citation>
    <scope>NUCLEOTIDE SEQUENCE [LARGE SCALE GENOMIC DNA]</scope>
    <source>
        <strain evidence="4 5">CCMP1102</strain>
    </source>
</reference>
<dbReference type="Gene3D" id="2.20.70.10">
    <property type="match status" value="1"/>
</dbReference>
<protein>
    <recommendedName>
        <fullName evidence="6">WW domain-containing protein</fullName>
    </recommendedName>
</protein>
<dbReference type="GO" id="GO:0003723">
    <property type="term" value="F:RNA binding"/>
    <property type="evidence" value="ECO:0007669"/>
    <property type="project" value="TreeGrafter"/>
</dbReference>
<dbReference type="PROSITE" id="PS51676">
    <property type="entry name" value="FF"/>
    <property type="match status" value="2"/>
</dbReference>
<name>A0A1E7FWV7_9STRA</name>
<feature type="domain" description="WW" evidence="2">
    <location>
        <begin position="1"/>
        <end position="31"/>
    </location>
</feature>
<dbReference type="InterPro" id="IPR036517">
    <property type="entry name" value="FF_domain_sf"/>
</dbReference>
<feature type="compositionally biased region" description="Basic and acidic residues" evidence="1">
    <location>
        <begin position="27"/>
        <end position="48"/>
    </location>
</feature>
<dbReference type="SMART" id="SM00456">
    <property type="entry name" value="WW"/>
    <property type="match status" value="2"/>
</dbReference>
<evidence type="ECO:0000313" key="5">
    <source>
        <dbReference type="Proteomes" id="UP000095751"/>
    </source>
</evidence>
<dbReference type="CDD" id="cd00201">
    <property type="entry name" value="WW"/>
    <property type="match status" value="1"/>
</dbReference>
<dbReference type="OrthoDB" id="187617at2759"/>
<evidence type="ECO:0008006" key="6">
    <source>
        <dbReference type="Google" id="ProtNLM"/>
    </source>
</evidence>
<dbReference type="InParanoid" id="A0A1E7FWV7"/>
<dbReference type="GO" id="GO:0071004">
    <property type="term" value="C:U2-type prespliceosome"/>
    <property type="evidence" value="ECO:0007669"/>
    <property type="project" value="TreeGrafter"/>
</dbReference>
<dbReference type="PANTHER" id="PTHR11864:SF0">
    <property type="entry name" value="PRP40 PRE-MRNA PROCESSING FACTOR 40 HOMOLOG A (YEAST)"/>
    <property type="match status" value="1"/>
</dbReference>
<feature type="region of interest" description="Disordered" evidence="1">
    <location>
        <begin position="94"/>
        <end position="138"/>
    </location>
</feature>
<evidence type="ECO:0000259" key="2">
    <source>
        <dbReference type="PROSITE" id="PS50020"/>
    </source>
</evidence>
<dbReference type="SUPFAM" id="SSF51045">
    <property type="entry name" value="WW domain"/>
    <property type="match status" value="1"/>
</dbReference>
<dbReference type="Proteomes" id="UP000095751">
    <property type="component" value="Unassembled WGS sequence"/>
</dbReference>